<dbReference type="GO" id="GO:0008795">
    <property type="term" value="F:NAD+ synthase activity"/>
    <property type="evidence" value="ECO:0007669"/>
    <property type="project" value="UniProtKB-UniRule"/>
</dbReference>
<dbReference type="Pfam" id="PF00795">
    <property type="entry name" value="CN_hydrolase"/>
    <property type="match status" value="1"/>
</dbReference>
<dbReference type="PROSITE" id="PS00920">
    <property type="entry name" value="NITRIL_CHT_1"/>
    <property type="match status" value="1"/>
</dbReference>
<comment type="similarity">
    <text evidence="2 7 8">In the C-terminal section; belongs to the NAD synthetase family.</text>
</comment>
<evidence type="ECO:0000313" key="13">
    <source>
        <dbReference type="EMBL" id="AAZ18140.1"/>
    </source>
</evidence>
<dbReference type="OrthoDB" id="9760188at2"/>
<keyword evidence="14" id="KW-1185">Reference proteome</keyword>
<dbReference type="InterPro" id="IPR014729">
    <property type="entry name" value="Rossmann-like_a/b/a_fold"/>
</dbReference>
<dbReference type="SUPFAM" id="SSF52402">
    <property type="entry name" value="Adenine nucleotide alpha hydrolases-like"/>
    <property type="match status" value="1"/>
</dbReference>
<dbReference type="eggNOG" id="COG0388">
    <property type="taxonomic scope" value="Bacteria"/>
</dbReference>
<dbReference type="HAMAP" id="MF_02090">
    <property type="entry name" value="NadE_glutamine_dep"/>
    <property type="match status" value="1"/>
</dbReference>
<dbReference type="SUPFAM" id="SSF56317">
    <property type="entry name" value="Carbon-nitrogen hydrolase"/>
    <property type="match status" value="1"/>
</dbReference>
<dbReference type="PIRSF" id="PIRSF006630">
    <property type="entry name" value="NADS_GAT"/>
    <property type="match status" value="1"/>
</dbReference>
<feature type="binding site" evidence="7">
    <location>
        <position position="198"/>
    </location>
    <ligand>
        <name>L-glutamine</name>
        <dbReference type="ChEBI" id="CHEBI:58359"/>
    </ligand>
</feature>
<dbReference type="FunFam" id="3.40.50.620:FF:000106">
    <property type="entry name" value="Glutamine-dependent NAD(+) synthetase"/>
    <property type="match status" value="1"/>
</dbReference>
<dbReference type="Gene3D" id="3.40.50.620">
    <property type="entry name" value="HUPs"/>
    <property type="match status" value="1"/>
</dbReference>
<dbReference type="HOGENOM" id="CLU_022313_2_0_6"/>
<feature type="binding site" evidence="7">
    <location>
        <position position="204"/>
    </location>
    <ligand>
        <name>L-glutamine</name>
        <dbReference type="ChEBI" id="CHEBI:58359"/>
    </ligand>
</feature>
<sequence length="567" mass="62548">MSKDTAKDTDNPNLTSSNKGHQASKSQDSVTFALAQSHFLVGDIKANAEKMRTLALQAREQGADVIIFPELALLGYPPQDLLLRPSLSGRIKSALSTLSDIDDIVMIVGYPHVDHHGTFNSAAILHNGHQKGFYHKQILPNYGVFDERRYFDKGRNQVLFDYKGITIGLLICEDLWGKGPIAELKKQGADLIVSLNASPFEIEKQDARKTMLTKRSRENNLPIVYLNAVGGQDDLVFDGGSMAIQADGSVAHEASRFMNQLLLASFDVKTAKFDIQAKAPLSLSRESEMYQALVVGLRDYVNLSGFTGIIVGLSGGIDSALTLCIAVDALGADKVYAVMMPYEYTSQISLEDAQAQARRLNVSYTVCPIFDAVEGIRHTLAPLFNKSPADTTEENIQARARGVVLMALSNKFGHLVITTGNKSELAVGYSTLYGDMAGGFDVLKDVYKSQVYKLASYRNRLEDTPVIPERVITRPPSAELRPDQKDQDSLPDYDVLDGILMSYIDEDMGYQDIVDKGFDADLVAKVIQMVDNSEYKRSQAPIGTKISHKAFGRERRYPLVNKWSIKS</sequence>
<dbReference type="InterPro" id="IPR000132">
    <property type="entry name" value="Nitrilase/CN_hydratase_CS"/>
</dbReference>
<dbReference type="PANTHER" id="PTHR23090">
    <property type="entry name" value="NH 3 /GLUTAMINE-DEPENDENT NAD + SYNTHETASE"/>
    <property type="match status" value="1"/>
</dbReference>
<accession>Q4FV18</accession>
<feature type="compositionally biased region" description="Basic and acidic residues" evidence="11">
    <location>
        <begin position="1"/>
        <end position="10"/>
    </location>
</feature>
<evidence type="ECO:0000256" key="10">
    <source>
        <dbReference type="RuleBase" id="RU003811"/>
    </source>
</evidence>
<feature type="active site" description="Proton acceptor" evidence="9">
    <location>
        <position position="70"/>
    </location>
</feature>
<organism evidence="13 14">
    <name type="scientific">Psychrobacter arcticus (strain DSM 17307 / VKM B-2377 / 273-4)</name>
    <dbReference type="NCBI Taxonomy" id="259536"/>
    <lineage>
        <taxon>Bacteria</taxon>
        <taxon>Pseudomonadati</taxon>
        <taxon>Pseudomonadota</taxon>
        <taxon>Gammaproteobacteria</taxon>
        <taxon>Moraxellales</taxon>
        <taxon>Moraxellaceae</taxon>
        <taxon>Psychrobacter</taxon>
    </lineage>
</organism>
<feature type="compositionally biased region" description="Polar residues" evidence="11">
    <location>
        <begin position="11"/>
        <end position="25"/>
    </location>
</feature>
<comment type="function">
    <text evidence="7">Catalyzes the ATP-dependent amidation of deamido-NAD to form NAD. Uses L-glutamine as a nitrogen source.</text>
</comment>
<dbReference type="Pfam" id="PF02540">
    <property type="entry name" value="NAD_synthase"/>
    <property type="match status" value="1"/>
</dbReference>
<keyword evidence="5 7" id="KW-0067">ATP-binding</keyword>
<evidence type="ECO:0000256" key="5">
    <source>
        <dbReference type="ARBA" id="ARBA00022840"/>
    </source>
</evidence>
<comment type="similarity">
    <text evidence="10">Belongs to the NAD synthetase family.</text>
</comment>
<evidence type="ECO:0000256" key="7">
    <source>
        <dbReference type="HAMAP-Rule" id="MF_02090"/>
    </source>
</evidence>
<dbReference type="PANTHER" id="PTHR23090:SF9">
    <property type="entry name" value="GLUTAMINE-DEPENDENT NAD(+) SYNTHETASE"/>
    <property type="match status" value="1"/>
</dbReference>
<keyword evidence="4 7" id="KW-0547">Nucleotide-binding</keyword>
<reference evidence="13 14" key="1">
    <citation type="journal article" date="2010" name="Appl. Environ. Microbiol.">
        <title>The genome sequence of Psychrobacter arcticus 273-4, a psychroactive Siberian permafrost bacterium, reveals mechanisms for adaptation to low-temperature growth.</title>
        <authorList>
            <person name="Ayala-del-Rio H.L."/>
            <person name="Chain P.S."/>
            <person name="Grzymski J.J."/>
            <person name="Ponder M.A."/>
            <person name="Ivanova N."/>
            <person name="Bergholz P.W."/>
            <person name="Di Bartolo G."/>
            <person name="Hauser L."/>
            <person name="Land M."/>
            <person name="Bakermans C."/>
            <person name="Rodrigues D."/>
            <person name="Klappenbach J."/>
            <person name="Zarka D."/>
            <person name="Larimer F."/>
            <person name="Richardson P."/>
            <person name="Murray A."/>
            <person name="Thomashow M."/>
            <person name="Tiedje J.M."/>
        </authorList>
    </citation>
    <scope>NUCLEOTIDE SEQUENCE [LARGE SCALE GENOMIC DNA]</scope>
    <source>
        <strain evidence="14">DSM 17307 / VKM B-2377 / 273-4</strain>
    </source>
</reference>
<comment type="caution">
    <text evidence="7">Lacks conserved residue(s) required for the propagation of feature annotation.</text>
</comment>
<dbReference type="InterPro" id="IPR022310">
    <property type="entry name" value="NAD/GMP_synthase"/>
</dbReference>
<comment type="pathway">
    <text evidence="1 7 8">Cofactor biosynthesis; NAD(+) biosynthesis; NAD(+) from deamido-NAD(+) (L-Gln route): step 1/1.</text>
</comment>
<evidence type="ECO:0000256" key="4">
    <source>
        <dbReference type="ARBA" id="ARBA00022741"/>
    </source>
</evidence>
<feature type="active site" description="Proton acceptor; for glutaminase activity" evidence="7">
    <location>
        <position position="70"/>
    </location>
</feature>
<feature type="binding site" evidence="7">
    <location>
        <position position="424"/>
    </location>
    <ligand>
        <name>deamido-NAD(+)</name>
        <dbReference type="ChEBI" id="CHEBI:58437"/>
        <note>ligand shared between two neighboring subunits</note>
    </ligand>
</feature>
<feature type="binding site" evidence="7">
    <location>
        <begin position="312"/>
        <end position="319"/>
    </location>
    <ligand>
        <name>ATP</name>
        <dbReference type="ChEBI" id="CHEBI:30616"/>
    </ligand>
</feature>
<dbReference type="AlphaFoldDB" id="Q4FV18"/>
<evidence type="ECO:0000256" key="8">
    <source>
        <dbReference type="PIRNR" id="PIRNR006630"/>
    </source>
</evidence>
<evidence type="ECO:0000256" key="1">
    <source>
        <dbReference type="ARBA" id="ARBA00005188"/>
    </source>
</evidence>
<dbReference type="eggNOG" id="COG0171">
    <property type="taxonomic scope" value="Bacteria"/>
</dbReference>
<dbReference type="Proteomes" id="UP000000546">
    <property type="component" value="Chromosome"/>
</dbReference>
<dbReference type="RefSeq" id="WP_011279578.1">
    <property type="nucleotide sequence ID" value="NC_007204.1"/>
</dbReference>
<comment type="catalytic activity">
    <reaction evidence="7 8">
        <text>deamido-NAD(+) + L-glutamine + ATP + H2O = L-glutamate + AMP + diphosphate + NAD(+) + H(+)</text>
        <dbReference type="Rhea" id="RHEA:24384"/>
        <dbReference type="ChEBI" id="CHEBI:15377"/>
        <dbReference type="ChEBI" id="CHEBI:15378"/>
        <dbReference type="ChEBI" id="CHEBI:29985"/>
        <dbReference type="ChEBI" id="CHEBI:30616"/>
        <dbReference type="ChEBI" id="CHEBI:33019"/>
        <dbReference type="ChEBI" id="CHEBI:57540"/>
        <dbReference type="ChEBI" id="CHEBI:58359"/>
        <dbReference type="ChEBI" id="CHEBI:58437"/>
        <dbReference type="ChEBI" id="CHEBI:456215"/>
        <dbReference type="EC" id="6.3.5.1"/>
    </reaction>
</comment>
<feature type="binding site" evidence="7">
    <location>
        <position position="536"/>
    </location>
    <ligand>
        <name>deamido-NAD(+)</name>
        <dbReference type="ChEBI" id="CHEBI:58437"/>
        <note>ligand shared between two neighboring subunits</note>
    </ligand>
</feature>
<feature type="active site" description="Nucleophile; for glutaminase activity" evidence="7">
    <location>
        <position position="172"/>
    </location>
</feature>
<keyword evidence="6 7" id="KW-0520">NAD</keyword>
<dbReference type="GO" id="GO:0000257">
    <property type="term" value="F:nitrilase activity"/>
    <property type="evidence" value="ECO:0007669"/>
    <property type="project" value="UniProtKB-ARBA"/>
</dbReference>
<dbReference type="InterPro" id="IPR014445">
    <property type="entry name" value="Gln-dep_NAD_synthase"/>
</dbReference>
<proteinExistence type="inferred from homology"/>
<dbReference type="InterPro" id="IPR003694">
    <property type="entry name" value="NAD_synthase"/>
</dbReference>
<feature type="binding site" evidence="7">
    <location>
        <position position="419"/>
    </location>
    <ligand>
        <name>ATP</name>
        <dbReference type="ChEBI" id="CHEBI:30616"/>
    </ligand>
</feature>
<dbReference type="NCBIfam" id="NF010588">
    <property type="entry name" value="PRK13981.1"/>
    <property type="match status" value="1"/>
</dbReference>
<dbReference type="PROSITE" id="PS50263">
    <property type="entry name" value="CN_HYDROLASE"/>
    <property type="match status" value="1"/>
</dbReference>
<dbReference type="InterPro" id="IPR036526">
    <property type="entry name" value="C-N_Hydrolase_sf"/>
</dbReference>
<evidence type="ECO:0000256" key="9">
    <source>
        <dbReference type="PROSITE-ProRule" id="PRU10139"/>
    </source>
</evidence>
<dbReference type="CDD" id="cd00553">
    <property type="entry name" value="NAD_synthase"/>
    <property type="match status" value="1"/>
</dbReference>
<dbReference type="EMBL" id="CP000082">
    <property type="protein sequence ID" value="AAZ18140.1"/>
    <property type="molecule type" value="Genomic_DNA"/>
</dbReference>
<dbReference type="EC" id="6.3.5.1" evidence="7 8"/>
<feature type="domain" description="CN hydrolase" evidence="12">
    <location>
        <begin position="30"/>
        <end position="268"/>
    </location>
</feature>
<dbReference type="NCBIfam" id="TIGR00552">
    <property type="entry name" value="nadE"/>
    <property type="match status" value="1"/>
</dbReference>
<feature type="binding site" evidence="7">
    <location>
        <position position="142"/>
    </location>
    <ligand>
        <name>L-glutamine</name>
        <dbReference type="ChEBI" id="CHEBI:58359"/>
    </ligand>
</feature>
<feature type="binding site" evidence="7">
    <location>
        <position position="395"/>
    </location>
    <ligand>
        <name>deamido-NAD(+)</name>
        <dbReference type="ChEBI" id="CHEBI:58437"/>
        <note>ligand shared between two neighboring subunits</note>
    </ligand>
</feature>
<dbReference type="GO" id="GO:0003952">
    <property type="term" value="F:NAD+ synthase (glutamine-hydrolyzing) activity"/>
    <property type="evidence" value="ECO:0007669"/>
    <property type="project" value="UniProtKB-UniRule"/>
</dbReference>
<evidence type="ECO:0000256" key="11">
    <source>
        <dbReference type="SAM" id="MobiDB-lite"/>
    </source>
</evidence>
<dbReference type="GO" id="GO:0004359">
    <property type="term" value="F:glutaminase activity"/>
    <property type="evidence" value="ECO:0007669"/>
    <property type="project" value="InterPro"/>
</dbReference>
<dbReference type="InterPro" id="IPR003010">
    <property type="entry name" value="C-N_Hydrolase"/>
</dbReference>
<feature type="region of interest" description="Disordered" evidence="11">
    <location>
        <begin position="1"/>
        <end position="25"/>
    </location>
</feature>
<evidence type="ECO:0000256" key="2">
    <source>
        <dbReference type="ARBA" id="ARBA00007145"/>
    </source>
</evidence>
<dbReference type="GO" id="GO:0005524">
    <property type="term" value="F:ATP binding"/>
    <property type="evidence" value="ECO:0007669"/>
    <property type="project" value="UniProtKB-UniRule"/>
</dbReference>
<feature type="active site" description="For glutaminase activity" evidence="7">
    <location>
        <position position="136"/>
    </location>
</feature>
<evidence type="ECO:0000259" key="12">
    <source>
        <dbReference type="PROSITE" id="PS50263"/>
    </source>
</evidence>
<keyword evidence="3 7" id="KW-0436">Ligase</keyword>
<name>Q4FV18_PSYA2</name>
<dbReference type="STRING" id="259536.Psyc_0270"/>
<gene>
    <name evidence="7 13" type="primary">nadE</name>
    <name evidence="13" type="ordered locus">Psyc_0270</name>
</gene>
<protein>
    <recommendedName>
        <fullName evidence="7 8">Glutamine-dependent NAD(+) synthetase</fullName>
        <ecNumber evidence="7 8">6.3.5.1</ecNumber>
    </recommendedName>
    <alternativeName>
        <fullName evidence="7 8">NAD(+) synthase [glutamine-hydrolyzing]</fullName>
    </alternativeName>
</protein>
<evidence type="ECO:0000256" key="6">
    <source>
        <dbReference type="ARBA" id="ARBA00023027"/>
    </source>
</evidence>
<dbReference type="KEGG" id="par:Psyc_0270"/>
<dbReference type="GO" id="GO:0005737">
    <property type="term" value="C:cytoplasm"/>
    <property type="evidence" value="ECO:0007669"/>
    <property type="project" value="InterPro"/>
</dbReference>
<dbReference type="CDD" id="cd07570">
    <property type="entry name" value="GAT_Gln-NAD-synth"/>
    <property type="match status" value="1"/>
</dbReference>
<evidence type="ECO:0000256" key="3">
    <source>
        <dbReference type="ARBA" id="ARBA00022598"/>
    </source>
</evidence>
<dbReference type="Gene3D" id="3.60.110.10">
    <property type="entry name" value="Carbon-nitrogen hydrolase"/>
    <property type="match status" value="1"/>
</dbReference>
<evidence type="ECO:0000313" key="14">
    <source>
        <dbReference type="Proteomes" id="UP000000546"/>
    </source>
</evidence>
<dbReference type="UniPathway" id="UPA00253">
    <property type="reaction ID" value="UER00334"/>
</dbReference>
<dbReference type="GO" id="GO:0009435">
    <property type="term" value="P:NAD+ biosynthetic process"/>
    <property type="evidence" value="ECO:0007669"/>
    <property type="project" value="UniProtKB-UniRule"/>
</dbReference>